<dbReference type="GO" id="GO:0005509">
    <property type="term" value="F:calcium ion binding"/>
    <property type="evidence" value="ECO:0007669"/>
    <property type="project" value="InterPro"/>
</dbReference>
<dbReference type="InterPro" id="IPR015919">
    <property type="entry name" value="Cadherin-like_sf"/>
</dbReference>
<dbReference type="Proteomes" id="UP000269573">
    <property type="component" value="Unassembled WGS sequence"/>
</dbReference>
<evidence type="ECO:0000313" key="3">
    <source>
        <dbReference type="Proteomes" id="UP000269573"/>
    </source>
</evidence>
<evidence type="ECO:0000259" key="1">
    <source>
        <dbReference type="PROSITE" id="PS50268"/>
    </source>
</evidence>
<dbReference type="PROSITE" id="PS50268">
    <property type="entry name" value="CADHERIN_2"/>
    <property type="match status" value="1"/>
</dbReference>
<dbReference type="Pfam" id="PF02368">
    <property type="entry name" value="Big_2"/>
    <property type="match status" value="1"/>
</dbReference>
<dbReference type="SUPFAM" id="SSF49313">
    <property type="entry name" value="Cadherin-like"/>
    <property type="match status" value="1"/>
</dbReference>
<name>A0A3M8CV45_9BACL</name>
<evidence type="ECO:0000313" key="2">
    <source>
        <dbReference type="EMBL" id="RNB79127.1"/>
    </source>
</evidence>
<dbReference type="CDD" id="cd11304">
    <property type="entry name" value="Cadherin_repeat"/>
    <property type="match status" value="1"/>
</dbReference>
<reference evidence="2 3" key="1">
    <citation type="submission" date="2018-10" db="EMBL/GenBank/DDBJ databases">
        <title>Phylogenomics of Brevibacillus.</title>
        <authorList>
            <person name="Dunlap C."/>
        </authorList>
    </citation>
    <scope>NUCLEOTIDE SEQUENCE [LARGE SCALE GENOMIC DNA]</scope>
    <source>
        <strain evidence="2 3">JCM 15774</strain>
    </source>
</reference>
<dbReference type="PANTHER" id="PTHR14776:SF1">
    <property type="entry name" value="CADHERIN-LIKE AND PC-ESTERASE DOMAIN-CONTAINING PROTEIN 1"/>
    <property type="match status" value="1"/>
</dbReference>
<dbReference type="Pfam" id="PF00028">
    <property type="entry name" value="Cadherin"/>
    <property type="match status" value="1"/>
</dbReference>
<dbReference type="Gene3D" id="2.60.40.60">
    <property type="entry name" value="Cadherins"/>
    <property type="match status" value="1"/>
</dbReference>
<dbReference type="InterPro" id="IPR036278">
    <property type="entry name" value="Sialidase_sf"/>
</dbReference>
<dbReference type="RefSeq" id="WP_122926684.1">
    <property type="nucleotide sequence ID" value="NZ_RHHU01000021.1"/>
</dbReference>
<dbReference type="Pfam" id="PF17803">
    <property type="entry name" value="Cadherin_4"/>
    <property type="match status" value="2"/>
</dbReference>
<protein>
    <submittedName>
        <fullName evidence="2">Tandem-95 repeat protein</fullName>
    </submittedName>
</protein>
<dbReference type="Gene3D" id="2.60.40.1080">
    <property type="match status" value="2"/>
</dbReference>
<dbReference type="SMART" id="SM00635">
    <property type="entry name" value="BID_2"/>
    <property type="match status" value="2"/>
</dbReference>
<dbReference type="GO" id="GO:0016020">
    <property type="term" value="C:membrane"/>
    <property type="evidence" value="ECO:0007669"/>
    <property type="project" value="InterPro"/>
</dbReference>
<dbReference type="Gene3D" id="2.60.40.10">
    <property type="entry name" value="Immunoglobulins"/>
    <property type="match status" value="1"/>
</dbReference>
<organism evidence="2 3">
    <name type="scientific">Brevibacillus nitrificans</name>
    <dbReference type="NCBI Taxonomy" id="651560"/>
    <lineage>
        <taxon>Bacteria</taxon>
        <taxon>Bacillati</taxon>
        <taxon>Bacillota</taxon>
        <taxon>Bacilli</taxon>
        <taxon>Bacillales</taxon>
        <taxon>Paenibacillaceae</taxon>
        <taxon>Brevibacillus</taxon>
    </lineage>
</organism>
<accession>A0A3M8CV45</accession>
<dbReference type="InterPro" id="IPR013783">
    <property type="entry name" value="Ig-like_fold"/>
</dbReference>
<dbReference type="InterPro" id="IPR025883">
    <property type="entry name" value="Cadherin-like_domain"/>
</dbReference>
<dbReference type="InterPro" id="IPR040853">
    <property type="entry name" value="RapA2_cadherin-like"/>
</dbReference>
<dbReference type="InterPro" id="IPR008964">
    <property type="entry name" value="Invasin/intimin_cell_adhesion"/>
</dbReference>
<dbReference type="Pfam" id="PF17963">
    <property type="entry name" value="Big_9"/>
    <property type="match status" value="2"/>
</dbReference>
<feature type="domain" description="Cadherin" evidence="1">
    <location>
        <begin position="435"/>
        <end position="531"/>
    </location>
</feature>
<dbReference type="InterPro" id="IPR002126">
    <property type="entry name" value="Cadherin-like_dom"/>
</dbReference>
<comment type="caution">
    <text evidence="2">The sequence shown here is derived from an EMBL/GenBank/DDBJ whole genome shotgun (WGS) entry which is preliminary data.</text>
</comment>
<dbReference type="NCBIfam" id="NF012211">
    <property type="entry name" value="tand_rpt_95"/>
    <property type="match status" value="3"/>
</dbReference>
<proteinExistence type="predicted"/>
<sequence length="1602" mass="172057">MESSTIQDHTKNRWLGRLWILLLCVLVLTAGFPVTQSVKAAAALWTKVPKAGLATSSFLQTVRYGGGEWLAAGQSATVVVSDDGEEWSGVTVGNAFNDLTDAVHDGSHWLLVGSGGQIFKSTGKNAASGWSQLNSGTNEYLSSLAYDGSGTYVVVGDAGVILTSNDGATWTDESSPADSSETLYSVTYSNNLFVTVSSEGKIYTSPDGSTWTERKSASAPLFSVQYGNGKFVAVGSGIICVSADGFSWQVEQPSGAPDLYAVAYGSAKYVAVGANGELRTSADAENWSDEEDSSTTDDLYSIGYSAELKQFVSVGGNTSAVALTQEEPSEKLKKLTLSTGPFSPDFSPEVNSYTANVPDTATTLTLTASAQERKATIKLNENGKSTTITSGSPSGNIAIGVGSTTIEIEVTSSTGVSKTYTITVNRQEPNEPPTALTLSNYKIEENKPVKTVVGTLTATDSNAGETFTYSLTAGDTGSFVIEGNQLKSNEIFDYERKNSYSVTILVKDSRDAVFSHTFPIEVVDVNEPPGVTNNSKTALENNPITFSESDFTSFYADPELSPLNKIQITKLPDNGTLTLDGNSVAINQEIPATEITKLVYTPTAKWSGTDSFRWKGSDGTVYSTQAAEYSLIITDVNGLPIVNDFAKSGSEDNPITFTVQEFHDAFEDEDAEDSLVQIQVSSLPAFGSLQVTGVPVTVNQIIPASTLSSLSYIPQPGWNGTVNFTWKGSDGKDYSISAAQVTITISHVNRVPVVSDASKSGLEDNPLFFAKSDFTYQDDDGDQMTALKVESLPSHGTLALDLTPVAAGQVIPASELSKLSFTPDPNWYGTTDFQWNATDGQLYATSPAQMTILITSVNDAPVAQNGTLRVTQNQSKQGTVTASDLEGDPLLYQVVSSPGKGTVSMDPATGEYTYTPNRNATGSDSFTYKVNDGVADSNTATISVTITAVVVPPTPVYGPSISDIKDQSIAQGGQTEKLDFTVTDPDDDPRTLVVTASSGNQDLVPDENIELAGSGTNRTIQVTPLAGKHGTATIFVTVSDGRSSASDSFTVSVSQMNHPPRALNGFLLAEKQETVKGKLLATDEDNDPLTFIVVKEPTKGKVTMTNAQTGAYTYTPNKGSTSTSDDSFTFKVTDGTSYSNTATVTISRKISSDATLQELLVSDGKLAPNFSSKRTSYELQVKNDVTSLTLTPTAAHSAAQIRVNGEEVESGTDSSAIDLKLGINQVEIVVTAQNGTTKKTYKLEVEREYPRITDIQLSKHSLKLTEGDDPVDLAVRIKPAQEIGNQLVWKSSRTSVATVDENGRVTPRKKGTATITVSSLDGKVKDKVTVTVEAGKLLYLSTDDILYVMQPGNTESIKIYAHYKQGTMQDVTDEVRWSTKNRKVATAAKGEITANDAGATLLTASFNGASLSIRVHVYEEPWVDDRDVEVTLEKAEDSGRHELHISGKLPDKERVSVKVQIGKKQYSAEVDREDNTFALTHEFAEKDELPELVQLIIKPSSSKKEEQVIILPIQLFDASSLQIKELKSQKDKKKSYSLTGKLYDETQVRVVELIEEDEVVATATIKRGKLEIPSFSYDGEDLILRATSYTGFTQEWKVEIKE</sequence>
<dbReference type="SUPFAM" id="SSF50939">
    <property type="entry name" value="Sialidases"/>
    <property type="match status" value="1"/>
</dbReference>
<dbReference type="EMBL" id="RHHU01000021">
    <property type="protein sequence ID" value="RNB79127.1"/>
    <property type="molecule type" value="Genomic_DNA"/>
</dbReference>
<dbReference type="GO" id="GO:0007156">
    <property type="term" value="P:homophilic cell adhesion via plasma membrane adhesion molecules"/>
    <property type="evidence" value="ECO:0007669"/>
    <property type="project" value="InterPro"/>
</dbReference>
<dbReference type="Pfam" id="PF12733">
    <property type="entry name" value="Cadherin-like"/>
    <property type="match status" value="2"/>
</dbReference>
<keyword evidence="3" id="KW-1185">Reference proteome</keyword>
<dbReference type="SUPFAM" id="SSF49373">
    <property type="entry name" value="Invasin/intimin cell-adhesion fragments"/>
    <property type="match status" value="1"/>
</dbReference>
<gene>
    <name evidence="2" type="ORF">EDM59_28180</name>
</gene>
<dbReference type="InterPro" id="IPR003343">
    <property type="entry name" value="Big_2"/>
</dbReference>
<dbReference type="Gene3D" id="2.60.40.3440">
    <property type="match status" value="3"/>
</dbReference>
<dbReference type="PANTHER" id="PTHR14776">
    <property type="entry name" value="CADHERIN-LIKE AND PC-ESTERASE DOMAIN-CONTAINING PROTEIN 1"/>
    <property type="match status" value="1"/>
</dbReference>